<protein>
    <submittedName>
        <fullName evidence="2">Cys-tRNA(Pro) deacylase, prolyl-tRNA editing enzyme YbaK/EbsC</fullName>
    </submittedName>
</protein>
<dbReference type="CDD" id="cd04333">
    <property type="entry name" value="ProX_deacylase"/>
    <property type="match status" value="1"/>
</dbReference>
<feature type="domain" description="YbaK/aminoacyl-tRNA synthetase-associated" evidence="1">
    <location>
        <begin position="27"/>
        <end position="145"/>
    </location>
</feature>
<organism evidence="2 3">
    <name type="scientific">Actinopolymorpha singaporensis</name>
    <dbReference type="NCBI Taxonomy" id="117157"/>
    <lineage>
        <taxon>Bacteria</taxon>
        <taxon>Bacillati</taxon>
        <taxon>Actinomycetota</taxon>
        <taxon>Actinomycetes</taxon>
        <taxon>Propionibacteriales</taxon>
        <taxon>Actinopolymorphaceae</taxon>
        <taxon>Actinopolymorpha</taxon>
    </lineage>
</organism>
<proteinExistence type="predicted"/>
<reference evidence="2 3" key="1">
    <citation type="submission" date="2016-10" db="EMBL/GenBank/DDBJ databases">
        <authorList>
            <person name="de Groot N.N."/>
        </authorList>
    </citation>
    <scope>NUCLEOTIDE SEQUENCE [LARGE SCALE GENOMIC DNA]</scope>
    <source>
        <strain evidence="2 3">DSM 22024</strain>
    </source>
</reference>
<evidence type="ECO:0000313" key="3">
    <source>
        <dbReference type="Proteomes" id="UP000198983"/>
    </source>
</evidence>
<dbReference type="RefSeq" id="WP_092655669.1">
    <property type="nucleotide sequence ID" value="NZ_LT629732.1"/>
</dbReference>
<dbReference type="InterPro" id="IPR007214">
    <property type="entry name" value="YbaK/aa-tRNA-synth-assoc-dom"/>
</dbReference>
<dbReference type="GO" id="GO:0002161">
    <property type="term" value="F:aminoacyl-tRNA deacylase activity"/>
    <property type="evidence" value="ECO:0007669"/>
    <property type="project" value="InterPro"/>
</dbReference>
<sequence>MSPQSEHVAATLRSLGATGRVHTFDQEVPTAAAAADQLGCDVGAIANSLVFVAGDEPLLVLTSGAHRVDTRYLAQTLALPKIRRADPDQVFAATGQQVGGVAPVGHPAPLRTVVDLWLEKYDQVWAGAGDHLSMFPTSYAELVRLTGGTPAQVTP</sequence>
<dbReference type="PANTHER" id="PTHR30411">
    <property type="entry name" value="CYTOPLASMIC PROTEIN"/>
    <property type="match status" value="1"/>
</dbReference>
<dbReference type="PANTHER" id="PTHR30411:SF1">
    <property type="entry name" value="CYTOPLASMIC PROTEIN"/>
    <property type="match status" value="1"/>
</dbReference>
<dbReference type="Proteomes" id="UP000198983">
    <property type="component" value="Chromosome I"/>
</dbReference>
<evidence type="ECO:0000259" key="1">
    <source>
        <dbReference type="Pfam" id="PF04073"/>
    </source>
</evidence>
<dbReference type="AlphaFoldDB" id="A0A1H1WQP8"/>
<gene>
    <name evidence="2" type="ORF">SAMN04489717_4594</name>
</gene>
<dbReference type="Gene3D" id="3.90.960.10">
    <property type="entry name" value="YbaK/aminoacyl-tRNA synthetase-associated domain"/>
    <property type="match status" value="1"/>
</dbReference>
<accession>A0A1H1WQP8</accession>
<dbReference type="Pfam" id="PF04073">
    <property type="entry name" value="tRNA_edit"/>
    <property type="match status" value="1"/>
</dbReference>
<keyword evidence="3" id="KW-1185">Reference proteome</keyword>
<name>A0A1H1WQP8_9ACTN</name>
<dbReference type="InterPro" id="IPR036754">
    <property type="entry name" value="YbaK/aa-tRNA-synt-asso_dom_sf"/>
</dbReference>
<dbReference type="STRING" id="117157.SAMN04489717_4594"/>
<evidence type="ECO:0000313" key="2">
    <source>
        <dbReference type="EMBL" id="SDS98489.1"/>
    </source>
</evidence>
<dbReference type="EMBL" id="LT629732">
    <property type="protein sequence ID" value="SDS98489.1"/>
    <property type="molecule type" value="Genomic_DNA"/>
</dbReference>
<dbReference type="OrthoDB" id="8536235at2"/>
<dbReference type="SUPFAM" id="SSF55826">
    <property type="entry name" value="YbaK/ProRS associated domain"/>
    <property type="match status" value="1"/>
</dbReference>